<dbReference type="HOGENOM" id="CLU_021322_5_3_1"/>
<feature type="compositionally biased region" description="Polar residues" evidence="10">
    <location>
        <begin position="68"/>
        <end position="80"/>
    </location>
</feature>
<dbReference type="eggNOG" id="KOG0838">
    <property type="taxonomic scope" value="Eukaryota"/>
</dbReference>
<reference evidence="13" key="1">
    <citation type="journal article" date="2012" name="MBio">
        <title>Comparative genome analysis of Trichophyton rubrum and related dermatophytes reveals candidate genes involved in infection.</title>
        <authorList>
            <person name="Martinez D.A."/>
            <person name="Oliver B.G."/>
            <person name="Graeser Y."/>
            <person name="Goldberg J.M."/>
            <person name="Li W."/>
            <person name="Martinez-Rossi N.M."/>
            <person name="Monod M."/>
            <person name="Shelest E."/>
            <person name="Barton R.C."/>
            <person name="Birch E."/>
            <person name="Brakhage A.A."/>
            <person name="Chen Z."/>
            <person name="Gurr S.J."/>
            <person name="Heiman D."/>
            <person name="Heitman J."/>
            <person name="Kosti I."/>
            <person name="Rossi A."/>
            <person name="Saif S."/>
            <person name="Samalova M."/>
            <person name="Saunders C.W."/>
            <person name="Shea T."/>
            <person name="Summerbell R.C."/>
            <person name="Xu J."/>
            <person name="Young S."/>
            <person name="Zeng Q."/>
            <person name="Birren B.W."/>
            <person name="Cuomo C.A."/>
            <person name="White T.C."/>
        </authorList>
    </citation>
    <scope>NUCLEOTIDE SEQUENCE [LARGE SCALE GENOMIC DNA]</scope>
    <source>
        <strain evidence="13">ATCC MYA-4604 / CBS 118893</strain>
    </source>
</reference>
<sequence>MLLLSSRLTAFSPAHLHFQGLLGSQGANSIRHLSVNSAITAGIRKGRGFGAPKQNDGPWVRRGRISSPPRNSEKASQGYTLNKHGDNSYGPGASRTSNWRRYGEFDPSKMDDMTPGRANRLSRERNPLQSQNQYQESPDSSTPRRTPTDSPRRYQATKHGWGERRKPPTFVDNVGVRKLEASSVLSARQQMGGYAKSEDEVMDIHHPLSSKVYIVPPQQIPYSSPVSEFIYGTSAVNAAVRCGRRKLHTLYLFEESSRDRLGEPKWEQPEIRSIAKYASLAGAQVKHVTGPWKTTLDKMTGKRPHNGMVLEASPLPKPPVLGFQTVVSKSNSHFLAQLAPQPEEQAAVNGTDGHIQFDSRRKDSKASRFPFTLLLDGILDPGNLGAIFRSAYWFGADAIVFSSQNSAPISPVVMKAAAGATEAIPILSVRDVSTFMTASQTNGWKFFAADAPDATLANDYTRKIPVTKSLDSLSSELTKAPCVLMLGGEGSGLQQKIKNRADMFVTIPGAYSDNIRDDTAGVSSLNVSVASALLCEAFLSRRPASSVVETHNASDTPAENTNRVF</sequence>
<dbReference type="InterPro" id="IPR013123">
    <property type="entry name" value="SpoU_subst-bd"/>
</dbReference>
<dbReference type="GO" id="GO:0003723">
    <property type="term" value="F:RNA binding"/>
    <property type="evidence" value="ECO:0007669"/>
    <property type="project" value="InterPro"/>
</dbReference>
<dbReference type="EMBL" id="DS989822">
    <property type="protein sequence ID" value="EFQ97914.1"/>
    <property type="molecule type" value="Genomic_DNA"/>
</dbReference>
<dbReference type="VEuPathDB" id="FungiDB:MGYG_00951"/>
<evidence type="ECO:0000256" key="4">
    <source>
        <dbReference type="ARBA" id="ARBA00022603"/>
    </source>
</evidence>
<dbReference type="STRING" id="535722.E5R2Z3"/>
<evidence type="ECO:0000256" key="8">
    <source>
        <dbReference type="ARBA" id="ARBA00023128"/>
    </source>
</evidence>
<feature type="region of interest" description="Disordered" evidence="10">
    <location>
        <begin position="45"/>
        <end position="169"/>
    </location>
</feature>
<evidence type="ECO:0000256" key="3">
    <source>
        <dbReference type="ARBA" id="ARBA00022552"/>
    </source>
</evidence>
<comment type="subcellular location">
    <subcellularLocation>
        <location evidence="1">Mitochondrion</location>
    </subcellularLocation>
</comment>
<comment type="similarity">
    <text evidence="2">Belongs to the class IV-like SAM-binding methyltransferase superfamily. RNA methyltransferase TrmH family.</text>
</comment>
<evidence type="ECO:0000256" key="1">
    <source>
        <dbReference type="ARBA" id="ARBA00004173"/>
    </source>
</evidence>
<dbReference type="InterPro" id="IPR047182">
    <property type="entry name" value="MRM1"/>
</dbReference>
<feature type="domain" description="RNA 2-O ribose methyltransferase substrate binding" evidence="11">
    <location>
        <begin position="229"/>
        <end position="318"/>
    </location>
</feature>
<keyword evidence="8" id="KW-0496">Mitochondrion</keyword>
<dbReference type="SUPFAM" id="SSF75217">
    <property type="entry name" value="alpha/beta knot"/>
    <property type="match status" value="1"/>
</dbReference>
<evidence type="ECO:0000313" key="13">
    <source>
        <dbReference type="Proteomes" id="UP000002669"/>
    </source>
</evidence>
<dbReference type="CDD" id="cd18105">
    <property type="entry name" value="SpoU-like_MRM1"/>
    <property type="match status" value="1"/>
</dbReference>
<evidence type="ECO:0000313" key="12">
    <source>
        <dbReference type="EMBL" id="EFQ97914.1"/>
    </source>
</evidence>
<evidence type="ECO:0000256" key="5">
    <source>
        <dbReference type="ARBA" id="ARBA00022679"/>
    </source>
</evidence>
<dbReference type="PANTHER" id="PTHR46103:SF1">
    <property type="entry name" value="RRNA METHYLTRANSFERASE 1, MITOCHONDRIAL"/>
    <property type="match status" value="1"/>
</dbReference>
<keyword evidence="13" id="KW-1185">Reference proteome</keyword>
<dbReference type="OrthoDB" id="270651at2759"/>
<evidence type="ECO:0000259" key="11">
    <source>
        <dbReference type="SMART" id="SM00967"/>
    </source>
</evidence>
<dbReference type="InterPro" id="IPR029026">
    <property type="entry name" value="tRNA_m1G_MTases_N"/>
</dbReference>
<organism evidence="13">
    <name type="scientific">Arthroderma gypseum (strain ATCC MYA-4604 / CBS 118893)</name>
    <name type="common">Microsporum gypseum</name>
    <dbReference type="NCBI Taxonomy" id="535722"/>
    <lineage>
        <taxon>Eukaryota</taxon>
        <taxon>Fungi</taxon>
        <taxon>Dikarya</taxon>
        <taxon>Ascomycota</taxon>
        <taxon>Pezizomycotina</taxon>
        <taxon>Eurotiomycetes</taxon>
        <taxon>Eurotiomycetidae</taxon>
        <taxon>Onygenales</taxon>
        <taxon>Arthrodermataceae</taxon>
        <taxon>Nannizzia</taxon>
    </lineage>
</organism>
<dbReference type="Gene3D" id="3.30.1330.30">
    <property type="match status" value="1"/>
</dbReference>
<keyword evidence="3" id="KW-0698">rRNA processing</keyword>
<dbReference type="RefSeq" id="XP_003176866.1">
    <property type="nucleotide sequence ID" value="XM_003176818.1"/>
</dbReference>
<keyword evidence="7" id="KW-0809">Transit peptide</keyword>
<dbReference type="GO" id="GO:0005739">
    <property type="term" value="C:mitochondrion"/>
    <property type="evidence" value="ECO:0007669"/>
    <property type="project" value="UniProtKB-SubCell"/>
</dbReference>
<gene>
    <name evidence="12" type="ORF">MGYG_00951</name>
</gene>
<name>E5R2Z3_ARTGP</name>
<keyword evidence="6" id="KW-0949">S-adenosyl-L-methionine</keyword>
<dbReference type="Pfam" id="PF00588">
    <property type="entry name" value="SpoU_methylase"/>
    <property type="match status" value="1"/>
</dbReference>
<evidence type="ECO:0000256" key="10">
    <source>
        <dbReference type="SAM" id="MobiDB-lite"/>
    </source>
</evidence>
<protein>
    <recommendedName>
        <fullName evidence="9">rRNA methyltransferase 1, mitochondrial</fullName>
    </recommendedName>
</protein>
<evidence type="ECO:0000256" key="9">
    <source>
        <dbReference type="ARBA" id="ARBA00034881"/>
    </source>
</evidence>
<dbReference type="GO" id="GO:0016435">
    <property type="term" value="F:rRNA (guanine) methyltransferase activity"/>
    <property type="evidence" value="ECO:0007669"/>
    <property type="project" value="TreeGrafter"/>
</dbReference>
<feature type="compositionally biased region" description="Basic and acidic residues" evidence="10">
    <location>
        <begin position="101"/>
        <end position="114"/>
    </location>
</feature>
<dbReference type="GeneID" id="10032188"/>
<accession>E5R2Z3</accession>
<feature type="compositionally biased region" description="Polar residues" evidence="10">
    <location>
        <begin position="127"/>
        <end position="136"/>
    </location>
</feature>
<dbReference type="InterPro" id="IPR029064">
    <property type="entry name" value="Ribosomal_eL30-like_sf"/>
</dbReference>
<keyword evidence="5 12" id="KW-0808">Transferase</keyword>
<dbReference type="SMART" id="SM00967">
    <property type="entry name" value="SpoU_sub_bind"/>
    <property type="match status" value="1"/>
</dbReference>
<dbReference type="SUPFAM" id="SSF55315">
    <property type="entry name" value="L30e-like"/>
    <property type="match status" value="1"/>
</dbReference>
<dbReference type="AlphaFoldDB" id="E5R2Z3"/>
<dbReference type="FunCoup" id="E5R2Z3">
    <property type="interactions" value="212"/>
</dbReference>
<dbReference type="Proteomes" id="UP000002669">
    <property type="component" value="Unassembled WGS sequence"/>
</dbReference>
<evidence type="ECO:0000256" key="2">
    <source>
        <dbReference type="ARBA" id="ARBA00007228"/>
    </source>
</evidence>
<keyword evidence="4 12" id="KW-0489">Methyltransferase</keyword>
<dbReference type="Pfam" id="PF08032">
    <property type="entry name" value="SpoU_sub_bind"/>
    <property type="match status" value="1"/>
</dbReference>
<dbReference type="InterPro" id="IPR001537">
    <property type="entry name" value="SpoU_MeTrfase"/>
</dbReference>
<dbReference type="OMA" id="KAPCVLM"/>
<dbReference type="Gene3D" id="3.40.1280.10">
    <property type="match status" value="1"/>
</dbReference>
<evidence type="ECO:0000256" key="6">
    <source>
        <dbReference type="ARBA" id="ARBA00022691"/>
    </source>
</evidence>
<proteinExistence type="inferred from homology"/>
<dbReference type="InterPro" id="IPR029028">
    <property type="entry name" value="Alpha/beta_knot_MTases"/>
</dbReference>
<dbReference type="InterPro" id="IPR047261">
    <property type="entry name" value="MRM1_MeTrfase_dom"/>
</dbReference>
<dbReference type="InParanoid" id="E5R2Z3"/>
<dbReference type="PANTHER" id="PTHR46103">
    <property type="entry name" value="RRNA METHYLTRANSFERASE 1, MITOCHONDRIAL"/>
    <property type="match status" value="1"/>
</dbReference>
<evidence type="ECO:0000256" key="7">
    <source>
        <dbReference type="ARBA" id="ARBA00022946"/>
    </source>
</evidence>